<comment type="similarity">
    <text evidence="3">Belongs to the OpgD/OpgG family.</text>
</comment>
<keyword evidence="8" id="KW-1185">Reference proteome</keyword>
<evidence type="ECO:0000256" key="4">
    <source>
        <dbReference type="ARBA" id="ARBA00022729"/>
    </source>
</evidence>
<dbReference type="PANTHER" id="PTHR30504">
    <property type="entry name" value="GLUCANS BIOSYNTHESIS PROTEIN"/>
    <property type="match status" value="1"/>
</dbReference>
<evidence type="ECO:0000313" key="7">
    <source>
        <dbReference type="EMBL" id="MDF2096080.1"/>
    </source>
</evidence>
<dbReference type="PIRSF" id="PIRSF006281">
    <property type="entry name" value="MdoG"/>
    <property type="match status" value="1"/>
</dbReference>
<evidence type="ECO:0000313" key="8">
    <source>
        <dbReference type="Proteomes" id="UP001215503"/>
    </source>
</evidence>
<sequence>MTSTSAAFSRRTLLSASGAASFLAGAGFLPRAVLAQNGELQESAPELTLGEAENFSFEGLVERAQQMAQQDFEERSVVAPEVVEQIDYDAHGRLRFRPGRVPHAEGPGRYPVTFFHLGQFFPRPVRMHLLQEGQAREILYRSGDFEMPEDSPARDLPEDAGFAGFRFQEQNGRADWRTQDWLAFLGASYFRAIGELGQYGLSARGLAVDVAASEAEEFPEFVAFWIESPQDPEEPAVVYALLDGPSVTGAYRFLCWRKEHVEMEVSARLFLRSEVERLGIAPLTSMFWYSEYDKRFREDWRPEVHDSDGLQLWTGSGERIWRPLNNPTQVRVAAFADASPRGFGLMQRDRNREHYLDGVRYQDRPSLWVEPLGDWGTGAVQLVEIPTDDEIHDNIVAFWVPGETPQGGDALSFDYRLYWAADEPFPARALGRCVATRMGRGGQAGQPRPEGVTKFVVEFAGGALPELSLDAKVEVEVEASRGELSYIYAERVPGTERWRAHFDLDLSEETPDAVELRLYLRNEDRTLTETWLYQFLPEGRG</sequence>
<comment type="caution">
    <text evidence="7">The sequence shown here is derived from an EMBL/GenBank/DDBJ whole genome shotgun (WGS) entry which is preliminary data.</text>
</comment>
<dbReference type="InterPro" id="IPR013783">
    <property type="entry name" value="Ig-like_fold"/>
</dbReference>
<name>A0ABT5YMB9_9PROT</name>
<dbReference type="Gene3D" id="2.60.40.10">
    <property type="entry name" value="Immunoglobulins"/>
    <property type="match status" value="1"/>
</dbReference>
<dbReference type="SUPFAM" id="SSF74650">
    <property type="entry name" value="Galactose mutarotase-like"/>
    <property type="match status" value="1"/>
</dbReference>
<feature type="domain" description="Glucan biosynthesis periplasmic MdoG C-terminal" evidence="6">
    <location>
        <begin position="55"/>
        <end position="535"/>
    </location>
</feature>
<dbReference type="Pfam" id="PF04349">
    <property type="entry name" value="MdoG"/>
    <property type="match status" value="1"/>
</dbReference>
<keyword evidence="4" id="KW-0732">Signal</keyword>
<comment type="pathway">
    <text evidence="2">Glycan metabolism; osmoregulated periplasmic glucan (OPG) biosynthesis.</text>
</comment>
<evidence type="ECO:0000256" key="5">
    <source>
        <dbReference type="ARBA" id="ARBA00022764"/>
    </source>
</evidence>
<dbReference type="EMBL" id="JARHUD010000004">
    <property type="protein sequence ID" value="MDF2096080.1"/>
    <property type="molecule type" value="Genomic_DNA"/>
</dbReference>
<dbReference type="PANTHER" id="PTHR30504:SF3">
    <property type="entry name" value="GLUCANS BIOSYNTHESIS PROTEIN D"/>
    <property type="match status" value="1"/>
</dbReference>
<dbReference type="InterPro" id="IPR014756">
    <property type="entry name" value="Ig_E-set"/>
</dbReference>
<dbReference type="Proteomes" id="UP001215503">
    <property type="component" value="Unassembled WGS sequence"/>
</dbReference>
<evidence type="ECO:0000256" key="3">
    <source>
        <dbReference type="ARBA" id="ARBA00009284"/>
    </source>
</evidence>
<protein>
    <submittedName>
        <fullName evidence="7">Glucan biosynthesis protein D</fullName>
    </submittedName>
</protein>
<dbReference type="InterPro" id="IPR014718">
    <property type="entry name" value="GH-type_carb-bd"/>
</dbReference>
<dbReference type="InterPro" id="IPR014438">
    <property type="entry name" value="Glucan_biosyn_MdoG/MdoD"/>
</dbReference>
<proteinExistence type="inferred from homology"/>
<dbReference type="RefSeq" id="WP_275822131.1">
    <property type="nucleotide sequence ID" value="NZ_JARHUD010000004.1"/>
</dbReference>
<evidence type="ECO:0000259" key="6">
    <source>
        <dbReference type="Pfam" id="PF04349"/>
    </source>
</evidence>
<gene>
    <name evidence="7" type="ORF">P2G67_08840</name>
</gene>
<comment type="subcellular location">
    <subcellularLocation>
        <location evidence="1">Periplasm</location>
    </subcellularLocation>
</comment>
<organism evidence="7 8">
    <name type="scientific">Aquibaculum arenosum</name>
    <dbReference type="NCBI Taxonomy" id="3032591"/>
    <lineage>
        <taxon>Bacteria</taxon>
        <taxon>Pseudomonadati</taxon>
        <taxon>Pseudomonadota</taxon>
        <taxon>Alphaproteobacteria</taxon>
        <taxon>Rhodospirillales</taxon>
        <taxon>Rhodovibrionaceae</taxon>
        <taxon>Aquibaculum</taxon>
    </lineage>
</organism>
<evidence type="ECO:0000256" key="2">
    <source>
        <dbReference type="ARBA" id="ARBA00005001"/>
    </source>
</evidence>
<dbReference type="InterPro" id="IPR007444">
    <property type="entry name" value="Glucan_biosyn_MdoG_C"/>
</dbReference>
<keyword evidence="5" id="KW-0574">Periplasm</keyword>
<dbReference type="Gene3D" id="2.70.98.10">
    <property type="match status" value="1"/>
</dbReference>
<dbReference type="InterPro" id="IPR011013">
    <property type="entry name" value="Gal_mutarotase_sf_dom"/>
</dbReference>
<dbReference type="SUPFAM" id="SSF81296">
    <property type="entry name" value="E set domains"/>
    <property type="match status" value="1"/>
</dbReference>
<evidence type="ECO:0000256" key="1">
    <source>
        <dbReference type="ARBA" id="ARBA00004418"/>
    </source>
</evidence>
<accession>A0ABT5YMB9</accession>
<dbReference type="InterPro" id="IPR006311">
    <property type="entry name" value="TAT_signal"/>
</dbReference>
<dbReference type="PROSITE" id="PS51318">
    <property type="entry name" value="TAT"/>
    <property type="match status" value="1"/>
</dbReference>
<reference evidence="7 8" key="1">
    <citation type="submission" date="2023-03" db="EMBL/GenBank/DDBJ databases">
        <title>Fodinicurvata sp. CAU 1616 isolated from sea sendiment.</title>
        <authorList>
            <person name="Kim W."/>
        </authorList>
    </citation>
    <scope>NUCLEOTIDE SEQUENCE [LARGE SCALE GENOMIC DNA]</scope>
    <source>
        <strain evidence="7 8">CAU 1616</strain>
    </source>
</reference>